<organism evidence="3 4">
    <name type="scientific">Mojavia pulchra JT2-VF2</name>
    <dbReference type="NCBI Taxonomy" id="287848"/>
    <lineage>
        <taxon>Bacteria</taxon>
        <taxon>Bacillati</taxon>
        <taxon>Cyanobacteriota</taxon>
        <taxon>Cyanophyceae</taxon>
        <taxon>Nostocales</taxon>
        <taxon>Nostocaceae</taxon>
    </lineage>
</organism>
<dbReference type="Proteomes" id="UP000715781">
    <property type="component" value="Unassembled WGS sequence"/>
</dbReference>
<evidence type="ECO:0000259" key="2">
    <source>
        <dbReference type="Pfam" id="PF13439"/>
    </source>
</evidence>
<dbReference type="InterPro" id="IPR001296">
    <property type="entry name" value="Glyco_trans_1"/>
</dbReference>
<dbReference type="Pfam" id="PF13439">
    <property type="entry name" value="Glyco_transf_4"/>
    <property type="match status" value="1"/>
</dbReference>
<evidence type="ECO:0000313" key="3">
    <source>
        <dbReference type="EMBL" id="MBW4560874.1"/>
    </source>
</evidence>
<sequence length="360" mass="40068">MKLAFITATPQNAKLGSGTFVGNAHLIAQLRSQHTVDVFTPAKSSGPMGYMVHRFRWNWRLDPLDFDKYDAVIGLDMDGYTIGDRIKAPFIAYIHGIIADEAKFERGWVRTSLELMAKAERVSAHRADMVIATSKYSRLRLTELYGYSKDIHIVPPPFDLQGWDAAVASVTKNEEDQVNTRPTVLCVGVQYPRKNVATLIRAAAILRQQIPDVEVRIASKGPEWNNLRRLAQKLKLNQTVTFLGYVPYEELVREYVRCHVFCLPSLQEGFGIVFAEAMATSKPIVASRSSSTPELIQHGVQGLLANPLDPEDLAHQLAEVLSSRAKALVLGKAGRAKVAEFDAPVIAQQFNQLLNKITET</sequence>
<dbReference type="Pfam" id="PF00534">
    <property type="entry name" value="Glycos_transf_1"/>
    <property type="match status" value="1"/>
</dbReference>
<feature type="domain" description="Glycosyl transferase family 1" evidence="1">
    <location>
        <begin position="174"/>
        <end position="336"/>
    </location>
</feature>
<evidence type="ECO:0000259" key="1">
    <source>
        <dbReference type="Pfam" id="PF00534"/>
    </source>
</evidence>
<dbReference type="SUPFAM" id="SSF53756">
    <property type="entry name" value="UDP-Glycosyltransferase/glycogen phosphorylase"/>
    <property type="match status" value="1"/>
</dbReference>
<evidence type="ECO:0000313" key="4">
    <source>
        <dbReference type="Proteomes" id="UP000715781"/>
    </source>
</evidence>
<dbReference type="EMBL" id="JAHHHN010000003">
    <property type="protein sequence ID" value="MBW4560874.1"/>
    <property type="molecule type" value="Genomic_DNA"/>
</dbReference>
<reference evidence="3" key="2">
    <citation type="journal article" date="2022" name="Microbiol. Resour. Announc.">
        <title>Metagenome Sequencing to Explore Phylogenomics of Terrestrial Cyanobacteria.</title>
        <authorList>
            <person name="Ward R.D."/>
            <person name="Stajich J.E."/>
            <person name="Johansen J.R."/>
            <person name="Huntemann M."/>
            <person name="Clum A."/>
            <person name="Foster B."/>
            <person name="Foster B."/>
            <person name="Roux S."/>
            <person name="Palaniappan K."/>
            <person name="Varghese N."/>
            <person name="Mukherjee S."/>
            <person name="Reddy T.B.K."/>
            <person name="Daum C."/>
            <person name="Copeland A."/>
            <person name="Chen I.A."/>
            <person name="Ivanova N.N."/>
            <person name="Kyrpides N.C."/>
            <person name="Shapiro N."/>
            <person name="Eloe-Fadrosh E.A."/>
            <person name="Pietrasiak N."/>
        </authorList>
    </citation>
    <scope>NUCLEOTIDE SEQUENCE</scope>
    <source>
        <strain evidence="3">JT2-VF2</strain>
    </source>
</reference>
<dbReference type="Gene3D" id="3.40.50.2000">
    <property type="entry name" value="Glycogen Phosphorylase B"/>
    <property type="match status" value="2"/>
</dbReference>
<comment type="caution">
    <text evidence="3">The sequence shown here is derived from an EMBL/GenBank/DDBJ whole genome shotgun (WGS) entry which is preliminary data.</text>
</comment>
<dbReference type="InterPro" id="IPR028098">
    <property type="entry name" value="Glyco_trans_4-like_N"/>
</dbReference>
<dbReference type="GO" id="GO:0016758">
    <property type="term" value="F:hexosyltransferase activity"/>
    <property type="evidence" value="ECO:0007669"/>
    <property type="project" value="TreeGrafter"/>
</dbReference>
<reference evidence="3" key="1">
    <citation type="submission" date="2021-05" db="EMBL/GenBank/DDBJ databases">
        <authorList>
            <person name="Pietrasiak N."/>
            <person name="Ward R."/>
            <person name="Stajich J.E."/>
            <person name="Kurbessoian T."/>
        </authorList>
    </citation>
    <scope>NUCLEOTIDE SEQUENCE</scope>
    <source>
        <strain evidence="3">JT2-VF2</strain>
    </source>
</reference>
<dbReference type="CDD" id="cd03801">
    <property type="entry name" value="GT4_PimA-like"/>
    <property type="match status" value="1"/>
</dbReference>
<protein>
    <submittedName>
        <fullName evidence="3">Glycosyltransferase family 4 protein</fullName>
    </submittedName>
</protein>
<dbReference type="PANTHER" id="PTHR45947:SF3">
    <property type="entry name" value="SULFOQUINOVOSYL TRANSFERASE SQD2"/>
    <property type="match status" value="1"/>
</dbReference>
<dbReference type="PANTHER" id="PTHR45947">
    <property type="entry name" value="SULFOQUINOVOSYL TRANSFERASE SQD2"/>
    <property type="match status" value="1"/>
</dbReference>
<name>A0A951PV38_9NOST</name>
<dbReference type="AlphaFoldDB" id="A0A951PV38"/>
<dbReference type="InterPro" id="IPR050194">
    <property type="entry name" value="Glycosyltransferase_grp1"/>
</dbReference>
<feature type="domain" description="Glycosyltransferase subfamily 4-like N-terminal" evidence="2">
    <location>
        <begin position="85"/>
        <end position="161"/>
    </location>
</feature>
<proteinExistence type="predicted"/>
<gene>
    <name evidence="3" type="ORF">KME32_06880</name>
</gene>
<accession>A0A951PV38</accession>